<name>A0A1L9NVZ6_9RHOB</name>
<feature type="signal peptide" evidence="1">
    <location>
        <begin position="1"/>
        <end position="18"/>
    </location>
</feature>
<reference evidence="2 3" key="1">
    <citation type="submission" date="2016-10" db="EMBL/GenBank/DDBJ databases">
        <title>Genome sequence of Planktotalea frisia SH6-1.</title>
        <authorList>
            <person name="Poehlein A."/>
            <person name="Bakenhus I."/>
            <person name="Voget S."/>
            <person name="Brinkhoff T."/>
            <person name="Simon M."/>
        </authorList>
    </citation>
    <scope>NUCLEOTIDE SEQUENCE [LARGE SCALE GENOMIC DNA]</scope>
    <source>
        <strain evidence="2 3">SH6-1</strain>
    </source>
</reference>
<keyword evidence="1" id="KW-0732">Signal</keyword>
<proteinExistence type="predicted"/>
<dbReference type="STRING" id="696762.PFRI_23560"/>
<dbReference type="OrthoDB" id="935695at2"/>
<sequence>MMRAGALCLALVPAPAMADFTESNLLAIFYHELGHAVIHQMDVPIFGQEEDAADALSILLIDALYEAEDAEVIAYDSANLFWAEAQNEPAFWDTHGPDEQRYFNTVCLFYGADPDGREEFAQDLELPEERAEGCEDEFALAADSWHSVLDGMSANSGLTGQLVLNGSVAMELISHEIKALNAEFKWPRNITVTLESCDEANAFYDLDAQSITMCTELVDWLDGIATQIAAD</sequence>
<evidence type="ECO:0000313" key="2">
    <source>
        <dbReference type="EMBL" id="OJI93456.1"/>
    </source>
</evidence>
<comment type="caution">
    <text evidence="2">The sequence shown here is derived from an EMBL/GenBank/DDBJ whole genome shotgun (WGS) entry which is preliminary data.</text>
</comment>
<dbReference type="EMBL" id="MLCB01000143">
    <property type="protein sequence ID" value="OJI93456.1"/>
    <property type="molecule type" value="Genomic_DNA"/>
</dbReference>
<protein>
    <recommendedName>
        <fullName evidence="4">Metallopeptidase DUF4344</fullName>
    </recommendedName>
</protein>
<dbReference type="Proteomes" id="UP000184514">
    <property type="component" value="Unassembled WGS sequence"/>
</dbReference>
<feature type="chain" id="PRO_5012363483" description="Metallopeptidase DUF4344" evidence="1">
    <location>
        <begin position="19"/>
        <end position="231"/>
    </location>
</feature>
<evidence type="ECO:0000256" key="1">
    <source>
        <dbReference type="SAM" id="SignalP"/>
    </source>
</evidence>
<dbReference type="Pfam" id="PF14247">
    <property type="entry name" value="DUF4344"/>
    <property type="match status" value="2"/>
</dbReference>
<evidence type="ECO:0008006" key="4">
    <source>
        <dbReference type="Google" id="ProtNLM"/>
    </source>
</evidence>
<dbReference type="AlphaFoldDB" id="A0A1L9NVZ6"/>
<accession>A0A1L9NVZ6</accession>
<dbReference type="InterPro" id="IPR025644">
    <property type="entry name" value="DUF4344"/>
</dbReference>
<organism evidence="2 3">
    <name type="scientific">Planktotalea frisia</name>
    <dbReference type="NCBI Taxonomy" id="696762"/>
    <lineage>
        <taxon>Bacteria</taxon>
        <taxon>Pseudomonadati</taxon>
        <taxon>Pseudomonadota</taxon>
        <taxon>Alphaproteobacteria</taxon>
        <taxon>Rhodobacterales</taxon>
        <taxon>Paracoccaceae</taxon>
        <taxon>Planktotalea</taxon>
    </lineage>
</organism>
<gene>
    <name evidence="2" type="ORF">PFRI_23560</name>
</gene>
<keyword evidence="3" id="KW-1185">Reference proteome</keyword>
<dbReference type="RefSeq" id="WP_072630908.1">
    <property type="nucleotide sequence ID" value="NZ_MLCB01000143.1"/>
</dbReference>
<evidence type="ECO:0000313" key="3">
    <source>
        <dbReference type="Proteomes" id="UP000184514"/>
    </source>
</evidence>